<comment type="subcellular location">
    <subcellularLocation>
        <location evidence="1 6">Nucleus</location>
    </subcellularLocation>
</comment>
<feature type="region of interest" description="Disordered" evidence="7">
    <location>
        <begin position="1"/>
        <end position="31"/>
    </location>
</feature>
<evidence type="ECO:0000256" key="1">
    <source>
        <dbReference type="ARBA" id="ARBA00004123"/>
    </source>
</evidence>
<evidence type="ECO:0000256" key="5">
    <source>
        <dbReference type="ARBA" id="ARBA00023242"/>
    </source>
</evidence>
<dbReference type="GO" id="GO:0005634">
    <property type="term" value="C:nucleus"/>
    <property type="evidence" value="ECO:0007669"/>
    <property type="project" value="UniProtKB-SubCell"/>
</dbReference>
<dbReference type="PANTHER" id="PTHR33057">
    <property type="entry name" value="TRANSCRIPTION REPRESSOR OFP7-RELATED"/>
    <property type="match status" value="1"/>
</dbReference>
<evidence type="ECO:0000259" key="8">
    <source>
        <dbReference type="PROSITE" id="PS51754"/>
    </source>
</evidence>
<dbReference type="InterPro" id="IPR006458">
    <property type="entry name" value="Ovate_C"/>
</dbReference>
<evidence type="ECO:0000256" key="3">
    <source>
        <dbReference type="ARBA" id="ARBA00023015"/>
    </source>
</evidence>
<evidence type="ECO:0000313" key="9">
    <source>
        <dbReference type="EMBL" id="TQD71191.1"/>
    </source>
</evidence>
<protein>
    <recommendedName>
        <fullName evidence="6">Transcription repressor</fullName>
    </recommendedName>
    <alternativeName>
        <fullName evidence="6">Ovate family protein</fullName>
    </alternativeName>
</protein>
<dbReference type="NCBIfam" id="TIGR01568">
    <property type="entry name" value="A_thal_3678"/>
    <property type="match status" value="1"/>
</dbReference>
<dbReference type="InterPro" id="IPR038933">
    <property type="entry name" value="Ovate"/>
</dbReference>
<evidence type="ECO:0000313" key="10">
    <source>
        <dbReference type="Proteomes" id="UP000315295"/>
    </source>
</evidence>
<keyword evidence="2 6" id="KW-0678">Repressor</keyword>
<dbReference type="PROSITE" id="PS51754">
    <property type="entry name" value="OVATE"/>
    <property type="match status" value="1"/>
</dbReference>
<sequence>MGKKMKLPFLSKNTSELSRSSSSPSSPWPWPSCAQTRTLSFRTGNDIFKTINSAYFDTTNPTTDLVLVDSTPNSFFTNSSSDECPIFSTASEDSRGGGGEDAIESVIKGLRSERLFFEPTGQTSSVLVETKEAAAAAAATADDGGDGVNNVIPFKESVALSIDSPNPIVDFRKSMEEMVEAHGLKDWENLEELLCWYLRVNGKSNHGYIVGAFVDLLVGLAFTTTSSKSCSCIINSPSSPFSNFYNSITTSSSSSLSSSSSSATTPCVSSVEEESESTATTPCLSSLLEGEEDQIK</sequence>
<reference evidence="9 10" key="1">
    <citation type="journal article" date="2019" name="G3 (Bethesda)">
        <title>Sequencing of a Wild Apple (Malus baccata) Genome Unravels the Differences Between Cultivated and Wild Apple Species Regarding Disease Resistance and Cold Tolerance.</title>
        <authorList>
            <person name="Chen X."/>
        </authorList>
    </citation>
    <scope>NUCLEOTIDE SEQUENCE [LARGE SCALE GENOMIC DNA]</scope>
    <source>
        <strain evidence="10">cv. Shandingzi</strain>
        <tissue evidence="9">Leaves</tissue>
    </source>
</reference>
<keyword evidence="4 6" id="KW-0804">Transcription</keyword>
<dbReference type="STRING" id="106549.A0A540KAD4"/>
<feature type="domain" description="OVATE" evidence="8">
    <location>
        <begin position="160"/>
        <end position="219"/>
    </location>
</feature>
<evidence type="ECO:0000256" key="4">
    <source>
        <dbReference type="ARBA" id="ARBA00023163"/>
    </source>
</evidence>
<evidence type="ECO:0000256" key="7">
    <source>
        <dbReference type="SAM" id="MobiDB-lite"/>
    </source>
</evidence>
<proteinExistence type="predicted"/>
<evidence type="ECO:0000256" key="6">
    <source>
        <dbReference type="RuleBase" id="RU367028"/>
    </source>
</evidence>
<dbReference type="AlphaFoldDB" id="A0A540KAD4"/>
<comment type="function">
    <text evidence="6">Transcriptional repressor that regulates multiple aspects of plant growth and development.</text>
</comment>
<dbReference type="Pfam" id="PF04844">
    <property type="entry name" value="Ovate"/>
    <property type="match status" value="1"/>
</dbReference>
<dbReference type="PANTHER" id="PTHR33057:SF98">
    <property type="entry name" value="TRANSCRIPTION REPRESSOR OFP18"/>
    <property type="match status" value="1"/>
</dbReference>
<evidence type="ECO:0000256" key="2">
    <source>
        <dbReference type="ARBA" id="ARBA00022491"/>
    </source>
</evidence>
<keyword evidence="10" id="KW-1185">Reference proteome</keyword>
<comment type="caution">
    <text evidence="9">The sequence shown here is derived from an EMBL/GenBank/DDBJ whole genome shotgun (WGS) entry which is preliminary data.</text>
</comment>
<keyword evidence="5 6" id="KW-0539">Nucleus</keyword>
<accession>A0A540KAD4</accession>
<feature type="compositionally biased region" description="Low complexity" evidence="7">
    <location>
        <begin position="252"/>
        <end position="270"/>
    </location>
</feature>
<dbReference type="GO" id="GO:0045892">
    <property type="term" value="P:negative regulation of DNA-templated transcription"/>
    <property type="evidence" value="ECO:0007669"/>
    <property type="project" value="UniProtKB-UniRule"/>
</dbReference>
<dbReference type="EMBL" id="VIEB01001598">
    <property type="protein sequence ID" value="TQD71191.1"/>
    <property type="molecule type" value="Genomic_DNA"/>
</dbReference>
<gene>
    <name evidence="9" type="ORF">C1H46_043271</name>
</gene>
<name>A0A540KAD4_MALBA</name>
<keyword evidence="3 6" id="KW-0805">Transcription regulation</keyword>
<dbReference type="Proteomes" id="UP000315295">
    <property type="component" value="Unassembled WGS sequence"/>
</dbReference>
<organism evidence="9 10">
    <name type="scientific">Malus baccata</name>
    <name type="common">Siberian crab apple</name>
    <name type="synonym">Pyrus baccata</name>
    <dbReference type="NCBI Taxonomy" id="106549"/>
    <lineage>
        <taxon>Eukaryota</taxon>
        <taxon>Viridiplantae</taxon>
        <taxon>Streptophyta</taxon>
        <taxon>Embryophyta</taxon>
        <taxon>Tracheophyta</taxon>
        <taxon>Spermatophyta</taxon>
        <taxon>Magnoliopsida</taxon>
        <taxon>eudicotyledons</taxon>
        <taxon>Gunneridae</taxon>
        <taxon>Pentapetalae</taxon>
        <taxon>rosids</taxon>
        <taxon>fabids</taxon>
        <taxon>Rosales</taxon>
        <taxon>Rosaceae</taxon>
        <taxon>Amygdaloideae</taxon>
        <taxon>Maleae</taxon>
        <taxon>Malus</taxon>
    </lineage>
</organism>
<feature type="region of interest" description="Disordered" evidence="7">
    <location>
        <begin position="252"/>
        <end position="296"/>
    </location>
</feature>